<evidence type="ECO:0000313" key="4">
    <source>
        <dbReference type="Proteomes" id="UP000507470"/>
    </source>
</evidence>
<organism evidence="3 4">
    <name type="scientific">Mytilus coruscus</name>
    <name type="common">Sea mussel</name>
    <dbReference type="NCBI Taxonomy" id="42192"/>
    <lineage>
        <taxon>Eukaryota</taxon>
        <taxon>Metazoa</taxon>
        <taxon>Spiralia</taxon>
        <taxon>Lophotrochozoa</taxon>
        <taxon>Mollusca</taxon>
        <taxon>Bivalvia</taxon>
        <taxon>Autobranchia</taxon>
        <taxon>Pteriomorphia</taxon>
        <taxon>Mytilida</taxon>
        <taxon>Mytiloidea</taxon>
        <taxon>Mytilidae</taxon>
        <taxon>Mytilinae</taxon>
        <taxon>Mytilus</taxon>
    </lineage>
</organism>
<accession>A0A6J8BLQ0</accession>
<feature type="transmembrane region" description="Helical" evidence="1">
    <location>
        <begin position="363"/>
        <end position="382"/>
    </location>
</feature>
<sequence>MMFILVLSVLTITDAKKMTKLKFPCEDWDKEYPFQNGVLNNCSMAIDPISVTQFLFILKSRDFQWELFRFNLRFEPKETFKTKCAIEPHIWTWTYPAPEGAYEFLKWPKEYGIWSFGLLDMYSYSMNIKVNVYGNCPVIIGGKETTQRIAAAVLEMANKSTTIKAAPKDFLYGSVCYNSKVFIPQFIYFLCKHISCPVEATGYRCCTANETSIVCNGENLHYDGAWWVFPFVLGLLMFAFSPLFLVKVFQKVASSNTEGHMQMDDTMNEGTNKWLSCNPLSLFSIVSQSITPQNNKFQYCRIILRRVAIVIMTITVVIVQVGIHYFFDHHYTVELAKHDVPLDFRSMVAGYQRSKGNFIPTIGGPYVGLCIYLFTTMLLVCIPRDLETFINRGIPNNLGLSMSPLTLDIRTKGKLGSVYHIERQSGYPKLHNLMRAHIYMLINPSFWSLAIQIQVKRYAGVMSNITRGKVTNAIKIGIAIPYFILICTTELFLSLIYYSLPIILFFKITIRSYYIGIKRSFSHLGTSGKVVHYSLMIVTLAILVFNLYILTVVFVDSLLFITRIMIFTFTGFIAYPGNTYAYFVFAMTIIIYITESIHKIRLTYSKLFKYTVKSCVVVQNKNRFPEVVIAKKEDDFYMISRELFTYVVSRHKPIRVEIFFSVLKLAFITFMFYVAAYVIVTLHRLTDLNPLTQVITALFICLLPKLWRMLLLKDKNFEDIQENIAILKLVEDYCKQKLHIKVSDENTAVELANFNPKEPDERTKLIN</sequence>
<evidence type="ECO:0000313" key="3">
    <source>
        <dbReference type="EMBL" id="CAC5383734.1"/>
    </source>
</evidence>
<dbReference type="Proteomes" id="UP000507470">
    <property type="component" value="Unassembled WGS sequence"/>
</dbReference>
<feature type="transmembrane region" description="Helical" evidence="1">
    <location>
        <begin position="482"/>
        <end position="510"/>
    </location>
</feature>
<keyword evidence="4" id="KW-1185">Reference proteome</keyword>
<evidence type="ECO:0000256" key="1">
    <source>
        <dbReference type="SAM" id="Phobius"/>
    </source>
</evidence>
<feature type="signal peptide" evidence="2">
    <location>
        <begin position="1"/>
        <end position="15"/>
    </location>
</feature>
<name>A0A6J8BLQ0_MYTCO</name>
<feature type="transmembrane region" description="Helical" evidence="1">
    <location>
        <begin position="691"/>
        <end position="707"/>
    </location>
</feature>
<gene>
    <name evidence="3" type="ORF">MCOR_19449</name>
</gene>
<feature type="transmembrane region" description="Helical" evidence="1">
    <location>
        <begin position="658"/>
        <end position="679"/>
    </location>
</feature>
<evidence type="ECO:0000256" key="2">
    <source>
        <dbReference type="SAM" id="SignalP"/>
    </source>
</evidence>
<keyword evidence="1" id="KW-0812">Transmembrane</keyword>
<dbReference type="AlphaFoldDB" id="A0A6J8BLQ0"/>
<dbReference type="EMBL" id="CACVKT020003438">
    <property type="protein sequence ID" value="CAC5383734.1"/>
    <property type="molecule type" value="Genomic_DNA"/>
</dbReference>
<feature type="transmembrane region" description="Helical" evidence="1">
    <location>
        <begin position="307"/>
        <end position="327"/>
    </location>
</feature>
<proteinExistence type="predicted"/>
<protein>
    <submittedName>
        <fullName evidence="3">Uncharacterized protein</fullName>
    </submittedName>
</protein>
<keyword evidence="2" id="KW-0732">Signal</keyword>
<feature type="chain" id="PRO_5026733612" evidence="2">
    <location>
        <begin position="16"/>
        <end position="767"/>
    </location>
</feature>
<keyword evidence="1" id="KW-0472">Membrane</keyword>
<reference evidence="3 4" key="1">
    <citation type="submission" date="2020-06" db="EMBL/GenBank/DDBJ databases">
        <authorList>
            <person name="Li R."/>
            <person name="Bekaert M."/>
        </authorList>
    </citation>
    <scope>NUCLEOTIDE SEQUENCE [LARGE SCALE GENOMIC DNA]</scope>
    <source>
        <strain evidence="4">wild</strain>
    </source>
</reference>
<feature type="transmembrane region" description="Helical" evidence="1">
    <location>
        <begin position="225"/>
        <end position="246"/>
    </location>
</feature>
<feature type="transmembrane region" description="Helical" evidence="1">
    <location>
        <begin position="530"/>
        <end position="550"/>
    </location>
</feature>
<dbReference type="OrthoDB" id="6130724at2759"/>
<feature type="transmembrane region" description="Helical" evidence="1">
    <location>
        <begin position="580"/>
        <end position="597"/>
    </location>
</feature>
<keyword evidence="1" id="KW-1133">Transmembrane helix</keyword>